<dbReference type="InterPro" id="IPR057326">
    <property type="entry name" value="KR_dom"/>
</dbReference>
<dbReference type="KEGG" id="ssyi:EKG83_21235"/>
<evidence type="ECO:0000313" key="6">
    <source>
        <dbReference type="EMBL" id="QFZ19619.1"/>
    </source>
</evidence>
<comment type="similarity">
    <text evidence="1 4">Belongs to the short-chain dehydrogenases/reductases (SDR) family.</text>
</comment>
<protein>
    <recommendedName>
        <fullName evidence="3">2,3-dihydro-2,3-dihydroxybenzoate dehydrogenase</fullName>
        <ecNumber evidence="3">1.3.1.28</ecNumber>
    </recommendedName>
</protein>
<evidence type="ECO:0000259" key="5">
    <source>
        <dbReference type="SMART" id="SM00822"/>
    </source>
</evidence>
<dbReference type="InterPro" id="IPR002347">
    <property type="entry name" value="SDR_fam"/>
</dbReference>
<dbReference type="InterPro" id="IPR036291">
    <property type="entry name" value="NAD(P)-bd_dom_sf"/>
</dbReference>
<feature type="domain" description="Ketoreductase" evidence="5">
    <location>
        <begin position="9"/>
        <end position="188"/>
    </location>
</feature>
<sequence length="259" mass="26688">MRTEEFAGRVAIVTGAAGGIGQAVVLALVDLGAAVAAVDLDGEALRALERKANVGRQAVRGFTADVREPADAVVAEVERRLGPVDFLVNGAGVLRPGPALEMGPDDWDAVLSVNAGGVFHFSTAAARRMVERGRGAVVTVSSNAAGVPRTRMSAYCASKAAATAFTKALGLELAVHGIRCNVVAPGSTDTAMLRSLWTDDSGPANSLAGSLPEYRVGIPLRKFATPEDIADAVVFLLSDRAAHITLQDLYVDGGAALGR</sequence>
<reference evidence="7" key="1">
    <citation type="journal article" date="2021" name="Curr. Microbiol.">
        <title>Complete genome of nocamycin-producing strain Saccharothrix syringae NRRL B-16468 reveals the biosynthetic potential for secondary metabolites.</title>
        <authorList>
            <person name="Mo X."/>
            <person name="Yang S."/>
        </authorList>
    </citation>
    <scope>NUCLEOTIDE SEQUENCE [LARGE SCALE GENOMIC DNA]</scope>
    <source>
        <strain evidence="7">ATCC 51364 / DSM 43886 / JCM 6844 / KCTC 9398 / NBRC 14523 / NRRL B-16468 / INA 2240</strain>
    </source>
</reference>
<dbReference type="GO" id="GO:0016616">
    <property type="term" value="F:oxidoreductase activity, acting on the CH-OH group of donors, NAD or NADP as acceptor"/>
    <property type="evidence" value="ECO:0007669"/>
    <property type="project" value="TreeGrafter"/>
</dbReference>
<dbReference type="GO" id="GO:0008667">
    <property type="term" value="F:2,3-dihydro-2,3-dihydroxybenzoate dehydrogenase activity"/>
    <property type="evidence" value="ECO:0007669"/>
    <property type="project" value="UniProtKB-UniRule"/>
</dbReference>
<proteinExistence type="inferred from homology"/>
<dbReference type="InterPro" id="IPR003560">
    <property type="entry name" value="DHB_DH"/>
</dbReference>
<dbReference type="PRINTS" id="PR00080">
    <property type="entry name" value="SDRFAMILY"/>
</dbReference>
<dbReference type="Pfam" id="PF00106">
    <property type="entry name" value="adh_short"/>
    <property type="match status" value="1"/>
</dbReference>
<dbReference type="PANTHER" id="PTHR42760:SF115">
    <property type="entry name" value="3-OXOACYL-[ACYL-CARRIER-PROTEIN] REDUCTASE FABG"/>
    <property type="match status" value="1"/>
</dbReference>
<organism evidence="6 7">
    <name type="scientific">Saccharothrix syringae</name>
    <name type="common">Nocardiopsis syringae</name>
    <dbReference type="NCBI Taxonomy" id="103733"/>
    <lineage>
        <taxon>Bacteria</taxon>
        <taxon>Bacillati</taxon>
        <taxon>Actinomycetota</taxon>
        <taxon>Actinomycetes</taxon>
        <taxon>Pseudonocardiales</taxon>
        <taxon>Pseudonocardiaceae</taxon>
        <taxon>Saccharothrix</taxon>
    </lineage>
</organism>
<dbReference type="AlphaFoldDB" id="A0A5Q0H0A5"/>
<dbReference type="Gene3D" id="3.40.50.720">
    <property type="entry name" value="NAD(P)-binding Rossmann-like Domain"/>
    <property type="match status" value="1"/>
</dbReference>
<dbReference type="EMBL" id="CP034550">
    <property type="protein sequence ID" value="QFZ19619.1"/>
    <property type="molecule type" value="Genomic_DNA"/>
</dbReference>
<dbReference type="FunFam" id="3.40.50.720:FF:000084">
    <property type="entry name" value="Short-chain dehydrogenase reductase"/>
    <property type="match status" value="1"/>
</dbReference>
<dbReference type="InterPro" id="IPR020904">
    <property type="entry name" value="Sc_DH/Rdtase_CS"/>
</dbReference>
<dbReference type="PROSITE" id="PS00061">
    <property type="entry name" value="ADH_SHORT"/>
    <property type="match status" value="1"/>
</dbReference>
<name>A0A5Q0H0A5_SACSY</name>
<evidence type="ECO:0000256" key="3">
    <source>
        <dbReference type="NCBIfam" id="TIGR04316"/>
    </source>
</evidence>
<dbReference type="RefSeq" id="WP_033429679.1">
    <property type="nucleotide sequence ID" value="NZ_CP034550.1"/>
</dbReference>
<dbReference type="EC" id="1.3.1.28" evidence="3"/>
<dbReference type="GO" id="GO:0019290">
    <property type="term" value="P:siderophore biosynthetic process"/>
    <property type="evidence" value="ECO:0007669"/>
    <property type="project" value="InterPro"/>
</dbReference>
<evidence type="ECO:0000256" key="4">
    <source>
        <dbReference type="RuleBase" id="RU000363"/>
    </source>
</evidence>
<dbReference type="NCBIfam" id="TIGR04316">
    <property type="entry name" value="dhbA_paeA"/>
    <property type="match status" value="1"/>
</dbReference>
<dbReference type="PANTHER" id="PTHR42760">
    <property type="entry name" value="SHORT-CHAIN DEHYDROGENASES/REDUCTASES FAMILY MEMBER"/>
    <property type="match status" value="1"/>
</dbReference>
<evidence type="ECO:0000256" key="2">
    <source>
        <dbReference type="ARBA" id="ARBA00023002"/>
    </source>
</evidence>
<dbReference type="SUPFAM" id="SSF51735">
    <property type="entry name" value="NAD(P)-binding Rossmann-fold domains"/>
    <property type="match status" value="1"/>
</dbReference>
<dbReference type="OrthoDB" id="9803333at2"/>
<gene>
    <name evidence="6" type="ORF">EKG83_21235</name>
</gene>
<keyword evidence="2 6" id="KW-0560">Oxidoreductase</keyword>
<dbReference type="SMART" id="SM00822">
    <property type="entry name" value="PKS_KR"/>
    <property type="match status" value="1"/>
</dbReference>
<keyword evidence="7" id="KW-1185">Reference proteome</keyword>
<dbReference type="Proteomes" id="UP000325787">
    <property type="component" value="Chromosome"/>
</dbReference>
<evidence type="ECO:0000256" key="1">
    <source>
        <dbReference type="ARBA" id="ARBA00006484"/>
    </source>
</evidence>
<dbReference type="PRINTS" id="PR01397">
    <property type="entry name" value="DHBDHDRGNASE"/>
</dbReference>
<evidence type="ECO:0000313" key="7">
    <source>
        <dbReference type="Proteomes" id="UP000325787"/>
    </source>
</evidence>
<accession>A0A5Q0H0A5</accession>